<dbReference type="InterPro" id="IPR020845">
    <property type="entry name" value="AMP-binding_CS"/>
</dbReference>
<dbReference type="InterPro" id="IPR025110">
    <property type="entry name" value="AMP-bd_C"/>
</dbReference>
<organism evidence="3 4">
    <name type="scientific">Rhodococcus baikonurensis</name>
    <dbReference type="NCBI Taxonomy" id="172041"/>
    <lineage>
        <taxon>Bacteria</taxon>
        <taxon>Bacillati</taxon>
        <taxon>Actinomycetota</taxon>
        <taxon>Actinomycetes</taxon>
        <taxon>Mycobacteriales</taxon>
        <taxon>Nocardiaceae</taxon>
        <taxon>Rhodococcus</taxon>
        <taxon>Rhodococcus erythropolis group</taxon>
    </lineage>
</organism>
<gene>
    <name evidence="3" type="ORF">ACFFQ6_00610</name>
</gene>
<dbReference type="EMBL" id="JBHMAS010000002">
    <property type="protein sequence ID" value="MFB9778167.1"/>
    <property type="molecule type" value="Genomic_DNA"/>
</dbReference>
<dbReference type="InterPro" id="IPR000873">
    <property type="entry name" value="AMP-dep_synth/lig_dom"/>
</dbReference>
<dbReference type="PANTHER" id="PTHR43767:SF7">
    <property type="entry name" value="MEDIUM_LONG-CHAIN-FATTY-ACID--COA LIGASE FADD8"/>
    <property type="match status" value="1"/>
</dbReference>
<evidence type="ECO:0000259" key="1">
    <source>
        <dbReference type="Pfam" id="PF00501"/>
    </source>
</evidence>
<evidence type="ECO:0000259" key="2">
    <source>
        <dbReference type="Pfam" id="PF13193"/>
    </source>
</evidence>
<sequence>MIIDFFDRGWAANARGTAFQMGEQAWSYDDAGKLSCQIANALLAEGVNGETKVAVLTSNDVTAWLCVLGIWRAGGVWVPLNAANPINESVELLDAFDCEILIVHPSKAQLVAQVRTRLHKVREIIILGDVCESLPDAIPFEDWIAGISTDPPAIQRAPDDVALISPTGGTTGKPKGVMNTHRSMSVMLMHLMHAFRYNENEHIVHLAAAPMTHSAGAFSLAASARGGTVVLIPSPESGEILNTIEKCRVTEVFLPPTVIYRLLDHPGVTERNFSSLRHLCYGAAPMSLDKLKRSLAVFGPVMIEAYGQTEAPITIATLRPEEHFVDGQLAPDARLISCGRPSPLAKVSTFDAEGNQTKPGIAGEIRVRGDLVMAGYYKDEERTREAIVDGWLRTGDVGVFDDHGYLTITDRVKDMIVSGGFNIYPSEIEQVLWSHPAVRDCSVVGAPDDDWGEAVTAVVELTSDGSVTADELIALCKSRLGSVRAPKRVDFVDCLPRSNNGKVLKKDVRATYWSGVSRQI</sequence>
<evidence type="ECO:0000313" key="3">
    <source>
        <dbReference type="EMBL" id="MFB9778167.1"/>
    </source>
</evidence>
<feature type="domain" description="AMP-binding enzyme C-terminal" evidence="2">
    <location>
        <begin position="427"/>
        <end position="502"/>
    </location>
</feature>
<dbReference type="Proteomes" id="UP001589587">
    <property type="component" value="Unassembled WGS sequence"/>
</dbReference>
<feature type="domain" description="AMP-dependent synthetase/ligase" evidence="1">
    <location>
        <begin position="11"/>
        <end position="377"/>
    </location>
</feature>
<proteinExistence type="predicted"/>
<keyword evidence="4" id="KW-1185">Reference proteome</keyword>
<dbReference type="Pfam" id="PF00501">
    <property type="entry name" value="AMP-binding"/>
    <property type="match status" value="1"/>
</dbReference>
<dbReference type="Gene3D" id="3.30.300.30">
    <property type="match status" value="1"/>
</dbReference>
<evidence type="ECO:0000313" key="4">
    <source>
        <dbReference type="Proteomes" id="UP001589587"/>
    </source>
</evidence>
<dbReference type="RefSeq" id="WP_296556270.1">
    <property type="nucleotide sequence ID" value="NZ_JBEUOO010000024.1"/>
</dbReference>
<dbReference type="SUPFAM" id="SSF56801">
    <property type="entry name" value="Acetyl-CoA synthetase-like"/>
    <property type="match status" value="1"/>
</dbReference>
<dbReference type="InterPro" id="IPR045851">
    <property type="entry name" value="AMP-bd_C_sf"/>
</dbReference>
<dbReference type="GeneID" id="93803686"/>
<reference evidence="3 4" key="1">
    <citation type="submission" date="2024-09" db="EMBL/GenBank/DDBJ databases">
        <authorList>
            <person name="Sun Q."/>
            <person name="Mori K."/>
        </authorList>
    </citation>
    <scope>NUCLEOTIDE SEQUENCE [LARGE SCALE GENOMIC DNA]</scope>
    <source>
        <strain evidence="3 4">JCM 11411</strain>
    </source>
</reference>
<dbReference type="PANTHER" id="PTHR43767">
    <property type="entry name" value="LONG-CHAIN-FATTY-ACID--COA LIGASE"/>
    <property type="match status" value="1"/>
</dbReference>
<dbReference type="InterPro" id="IPR050237">
    <property type="entry name" value="ATP-dep_AMP-bd_enzyme"/>
</dbReference>
<name>A0ABV5X6U1_9NOCA</name>
<dbReference type="PROSITE" id="PS00455">
    <property type="entry name" value="AMP_BINDING"/>
    <property type="match status" value="1"/>
</dbReference>
<accession>A0ABV5X6U1</accession>
<dbReference type="Gene3D" id="3.40.50.12780">
    <property type="entry name" value="N-terminal domain of ligase-like"/>
    <property type="match status" value="1"/>
</dbReference>
<protein>
    <submittedName>
        <fullName evidence="3">AMP-binding protein</fullName>
    </submittedName>
</protein>
<dbReference type="InterPro" id="IPR042099">
    <property type="entry name" value="ANL_N_sf"/>
</dbReference>
<dbReference type="Pfam" id="PF13193">
    <property type="entry name" value="AMP-binding_C"/>
    <property type="match status" value="1"/>
</dbReference>
<comment type="caution">
    <text evidence="3">The sequence shown here is derived from an EMBL/GenBank/DDBJ whole genome shotgun (WGS) entry which is preliminary data.</text>
</comment>